<dbReference type="EMBL" id="JOJR01000015">
    <property type="protein sequence ID" value="RCN51277.1"/>
    <property type="molecule type" value="Genomic_DNA"/>
</dbReference>
<evidence type="ECO:0000313" key="4">
    <source>
        <dbReference type="Proteomes" id="UP000252519"/>
    </source>
</evidence>
<proteinExistence type="predicted"/>
<feature type="chain" id="PRO_5016885467" evidence="2">
    <location>
        <begin position="22"/>
        <end position="112"/>
    </location>
</feature>
<gene>
    <name evidence="3" type="ORF">ANCCAN_02638</name>
</gene>
<organism evidence="3 4">
    <name type="scientific">Ancylostoma caninum</name>
    <name type="common">Dog hookworm</name>
    <dbReference type="NCBI Taxonomy" id="29170"/>
    <lineage>
        <taxon>Eukaryota</taxon>
        <taxon>Metazoa</taxon>
        <taxon>Ecdysozoa</taxon>
        <taxon>Nematoda</taxon>
        <taxon>Chromadorea</taxon>
        <taxon>Rhabditida</taxon>
        <taxon>Rhabditina</taxon>
        <taxon>Rhabditomorpha</taxon>
        <taxon>Strongyloidea</taxon>
        <taxon>Ancylostomatidae</taxon>
        <taxon>Ancylostomatinae</taxon>
        <taxon>Ancylostoma</taxon>
    </lineage>
</organism>
<feature type="compositionally biased region" description="Pro residues" evidence="1">
    <location>
        <begin position="69"/>
        <end position="92"/>
    </location>
</feature>
<feature type="compositionally biased region" description="Polar residues" evidence="1">
    <location>
        <begin position="28"/>
        <end position="43"/>
    </location>
</feature>
<keyword evidence="2" id="KW-0732">Signal</keyword>
<comment type="caution">
    <text evidence="3">The sequence shown here is derived from an EMBL/GenBank/DDBJ whole genome shotgun (WGS) entry which is preliminary data.</text>
</comment>
<feature type="compositionally biased region" description="Low complexity" evidence="1">
    <location>
        <begin position="55"/>
        <end position="68"/>
    </location>
</feature>
<protein>
    <submittedName>
        <fullName evidence="3">Uncharacterized protein</fullName>
    </submittedName>
</protein>
<dbReference type="AlphaFoldDB" id="A0A368H7K0"/>
<feature type="signal peptide" evidence="2">
    <location>
        <begin position="1"/>
        <end position="21"/>
    </location>
</feature>
<accession>A0A368H7K0</accession>
<reference evidence="3 4" key="1">
    <citation type="submission" date="2014-10" db="EMBL/GenBank/DDBJ databases">
        <title>Draft genome of the hookworm Ancylostoma caninum.</title>
        <authorList>
            <person name="Mitreva M."/>
        </authorList>
    </citation>
    <scope>NUCLEOTIDE SEQUENCE [LARGE SCALE GENOMIC DNA]</scope>
    <source>
        <strain evidence="3 4">Baltimore</strain>
    </source>
</reference>
<name>A0A368H7K0_ANCCA</name>
<feature type="region of interest" description="Disordered" evidence="1">
    <location>
        <begin position="26"/>
        <end position="112"/>
    </location>
</feature>
<sequence length="112" mass="11482">MPVKNIIVACLVFYWFSLRHATLLDGGNPSSSVEYAAEQTGNTPKRMGGSGEVKAPSAHSQPPASAPAQQPPAAPPAAAPARPPAPVAPPPNDDGNYEEIRVGDCPPPPPPA</sequence>
<evidence type="ECO:0000313" key="3">
    <source>
        <dbReference type="EMBL" id="RCN51277.1"/>
    </source>
</evidence>
<evidence type="ECO:0000256" key="1">
    <source>
        <dbReference type="SAM" id="MobiDB-lite"/>
    </source>
</evidence>
<dbReference type="OrthoDB" id="10507872at2759"/>
<dbReference type="Proteomes" id="UP000252519">
    <property type="component" value="Unassembled WGS sequence"/>
</dbReference>
<evidence type="ECO:0000256" key="2">
    <source>
        <dbReference type="SAM" id="SignalP"/>
    </source>
</evidence>
<keyword evidence="4" id="KW-1185">Reference proteome</keyword>